<evidence type="ECO:0000313" key="1">
    <source>
        <dbReference type="EMBL" id="KRK38143.1"/>
    </source>
</evidence>
<dbReference type="AlphaFoldDB" id="A0A0R1GVQ8"/>
<gene>
    <name evidence="1" type="ORF">FC62_GL000918</name>
</gene>
<sequence>MFSKSDAELTKMGAVITTREIQQQPELWHETWSIYQVSITCAPDGHLAQKAENEVNNLLLLMPARVQTTRALL</sequence>
<dbReference type="PATRIC" id="fig|1423722.3.peg.934"/>
<accession>A0A0R1GVQ8</accession>
<evidence type="ECO:0000313" key="2">
    <source>
        <dbReference type="Proteomes" id="UP000050909"/>
    </source>
</evidence>
<dbReference type="EMBL" id="AZCV01000002">
    <property type="protein sequence ID" value="KRK38143.1"/>
    <property type="molecule type" value="Genomic_DNA"/>
</dbReference>
<name>A0A0R1GVQ8_9LACO</name>
<proteinExistence type="predicted"/>
<dbReference type="Proteomes" id="UP000050909">
    <property type="component" value="Unassembled WGS sequence"/>
</dbReference>
<organism evidence="1 2">
    <name type="scientific">Amylolactobacillus amylotrophicus DSM 20534</name>
    <dbReference type="NCBI Taxonomy" id="1423722"/>
    <lineage>
        <taxon>Bacteria</taxon>
        <taxon>Bacillati</taxon>
        <taxon>Bacillota</taxon>
        <taxon>Bacilli</taxon>
        <taxon>Lactobacillales</taxon>
        <taxon>Lactobacillaceae</taxon>
        <taxon>Amylolactobacillus</taxon>
    </lineage>
</organism>
<reference evidence="1 2" key="1">
    <citation type="journal article" date="2015" name="Genome Announc.">
        <title>Expanding the biotechnology potential of lactobacilli through comparative genomics of 213 strains and associated genera.</title>
        <authorList>
            <person name="Sun Z."/>
            <person name="Harris H.M."/>
            <person name="McCann A."/>
            <person name="Guo C."/>
            <person name="Argimon S."/>
            <person name="Zhang W."/>
            <person name="Yang X."/>
            <person name="Jeffery I.B."/>
            <person name="Cooney J.C."/>
            <person name="Kagawa T.F."/>
            <person name="Liu W."/>
            <person name="Song Y."/>
            <person name="Salvetti E."/>
            <person name="Wrobel A."/>
            <person name="Rasinkangas P."/>
            <person name="Parkhill J."/>
            <person name="Rea M.C."/>
            <person name="O'Sullivan O."/>
            <person name="Ritari J."/>
            <person name="Douillard F.P."/>
            <person name="Paul Ross R."/>
            <person name="Yang R."/>
            <person name="Briner A.E."/>
            <person name="Felis G.E."/>
            <person name="de Vos W.M."/>
            <person name="Barrangou R."/>
            <person name="Klaenhammer T.R."/>
            <person name="Caufield P.W."/>
            <person name="Cui Y."/>
            <person name="Zhang H."/>
            <person name="O'Toole P.W."/>
        </authorList>
    </citation>
    <scope>NUCLEOTIDE SEQUENCE [LARGE SCALE GENOMIC DNA]</scope>
    <source>
        <strain evidence="1 2">DSM 20534</strain>
    </source>
</reference>
<protein>
    <submittedName>
        <fullName evidence="1">Uncharacterized protein</fullName>
    </submittedName>
</protein>
<comment type="caution">
    <text evidence="1">The sequence shown here is derived from an EMBL/GenBank/DDBJ whole genome shotgun (WGS) entry which is preliminary data.</text>
</comment>
<keyword evidence="2" id="KW-1185">Reference proteome</keyword>